<dbReference type="GO" id="GO:0005829">
    <property type="term" value="C:cytosol"/>
    <property type="evidence" value="ECO:0007669"/>
    <property type="project" value="TreeGrafter"/>
</dbReference>
<comment type="similarity">
    <text evidence="1">Belongs to the ATG10 family.</text>
</comment>
<reference evidence="8 9" key="1">
    <citation type="journal article" date="2012" name="Science">
        <title>The Paleozoic origin of enzymatic lignin decomposition reconstructed from 31 fungal genomes.</title>
        <authorList>
            <person name="Floudas D."/>
            <person name="Binder M."/>
            <person name="Riley R."/>
            <person name="Barry K."/>
            <person name="Blanchette R.A."/>
            <person name="Henrissat B."/>
            <person name="Martinez A.T."/>
            <person name="Otillar R."/>
            <person name="Spatafora J.W."/>
            <person name="Yadav J.S."/>
            <person name="Aerts A."/>
            <person name="Benoit I."/>
            <person name="Boyd A."/>
            <person name="Carlson A."/>
            <person name="Copeland A."/>
            <person name="Coutinho P.M."/>
            <person name="de Vries R.P."/>
            <person name="Ferreira P."/>
            <person name="Findley K."/>
            <person name="Foster B."/>
            <person name="Gaskell J."/>
            <person name="Glotzer D."/>
            <person name="Gorecki P."/>
            <person name="Heitman J."/>
            <person name="Hesse C."/>
            <person name="Hori C."/>
            <person name="Igarashi K."/>
            <person name="Jurgens J.A."/>
            <person name="Kallen N."/>
            <person name="Kersten P."/>
            <person name="Kohler A."/>
            <person name="Kuees U."/>
            <person name="Kumar T.K.A."/>
            <person name="Kuo A."/>
            <person name="LaButti K."/>
            <person name="Larrondo L.F."/>
            <person name="Lindquist E."/>
            <person name="Ling A."/>
            <person name="Lombard V."/>
            <person name="Lucas S."/>
            <person name="Lundell T."/>
            <person name="Martin R."/>
            <person name="McLaughlin D.J."/>
            <person name="Morgenstern I."/>
            <person name="Morin E."/>
            <person name="Murat C."/>
            <person name="Nagy L.G."/>
            <person name="Nolan M."/>
            <person name="Ohm R.A."/>
            <person name="Patyshakuliyeva A."/>
            <person name="Rokas A."/>
            <person name="Ruiz-Duenas F.J."/>
            <person name="Sabat G."/>
            <person name="Salamov A."/>
            <person name="Samejima M."/>
            <person name="Schmutz J."/>
            <person name="Slot J.C."/>
            <person name="St John F."/>
            <person name="Stenlid J."/>
            <person name="Sun H."/>
            <person name="Sun S."/>
            <person name="Syed K."/>
            <person name="Tsang A."/>
            <person name="Wiebenga A."/>
            <person name="Young D."/>
            <person name="Pisabarro A."/>
            <person name="Eastwood D.C."/>
            <person name="Martin F."/>
            <person name="Cullen D."/>
            <person name="Grigoriev I.V."/>
            <person name="Hibbett D.S."/>
        </authorList>
    </citation>
    <scope>NUCLEOTIDE SEQUENCE [LARGE SCALE GENOMIC DNA]</scope>
    <source>
        <strain evidence="8 9">MD-104</strain>
    </source>
</reference>
<dbReference type="Pfam" id="PF03987">
    <property type="entry name" value="Autophagy_act_C"/>
    <property type="match status" value="1"/>
</dbReference>
<sequence>MSTTLTRSRFETACKAYIAKANVENPNSSSSWSWECHPTTKLGYLTRSVLFPLRHMDPVVDTDLEDSSYELEDPSDDGTTSNAASHIGICTSRQYVAFHPTFRVPAFYFTIHHSNGMPLSLDEIVRSSLLRQHTLEGTERTPYSVGDPGSPFPMLSQGDHPVFGTPFWYLHPCHTSEVVAEIMAEVQQENWVEEEVLVRWMEAWFMVLGQVVALDRGVSKFV</sequence>
<dbReference type="GO" id="GO:0061651">
    <property type="term" value="F:Atg12 conjugating enzyme activity"/>
    <property type="evidence" value="ECO:0007669"/>
    <property type="project" value="TreeGrafter"/>
</dbReference>
<evidence type="ECO:0000256" key="7">
    <source>
        <dbReference type="ARBA" id="ARBA00029833"/>
    </source>
</evidence>
<dbReference type="GO" id="GO:0032446">
    <property type="term" value="P:protein modification by small protein conjugation"/>
    <property type="evidence" value="ECO:0007669"/>
    <property type="project" value="TreeGrafter"/>
</dbReference>
<evidence type="ECO:0000256" key="5">
    <source>
        <dbReference type="ARBA" id="ARBA00022927"/>
    </source>
</evidence>
<dbReference type="InterPro" id="IPR007135">
    <property type="entry name" value="Atg3/Atg10"/>
</dbReference>
<evidence type="ECO:0000256" key="6">
    <source>
        <dbReference type="ARBA" id="ARBA00023006"/>
    </source>
</evidence>
<organism evidence="8 9">
    <name type="scientific">Wolfiporia cocos (strain MD-104)</name>
    <name type="common">Brown rot fungus</name>
    <dbReference type="NCBI Taxonomy" id="742152"/>
    <lineage>
        <taxon>Eukaryota</taxon>
        <taxon>Fungi</taxon>
        <taxon>Dikarya</taxon>
        <taxon>Basidiomycota</taxon>
        <taxon>Agaricomycotina</taxon>
        <taxon>Agaricomycetes</taxon>
        <taxon>Polyporales</taxon>
        <taxon>Phaeolaceae</taxon>
        <taxon>Wolfiporia</taxon>
    </lineage>
</organism>
<protein>
    <recommendedName>
        <fullName evidence="2">Ubiquitin-like-conjugating enzyme ATG10</fullName>
    </recommendedName>
    <alternativeName>
        <fullName evidence="7">Autophagy-related protein 10</fullName>
    </alternativeName>
</protein>
<keyword evidence="9" id="KW-1185">Reference proteome</keyword>
<dbReference type="OrthoDB" id="4089664at2759"/>
<evidence type="ECO:0000256" key="4">
    <source>
        <dbReference type="ARBA" id="ARBA00022786"/>
    </source>
</evidence>
<dbReference type="AlphaFoldDB" id="A0A2H3JTN1"/>
<accession>A0A2H3JTN1</accession>
<feature type="non-terminal residue" evidence="8">
    <location>
        <position position="222"/>
    </location>
</feature>
<keyword evidence="5" id="KW-0813">Transport</keyword>
<keyword evidence="3" id="KW-0808">Transferase</keyword>
<dbReference type="Proteomes" id="UP000218811">
    <property type="component" value="Unassembled WGS sequence"/>
</dbReference>
<dbReference type="GO" id="GO:0000045">
    <property type="term" value="P:autophagosome assembly"/>
    <property type="evidence" value="ECO:0007669"/>
    <property type="project" value="TreeGrafter"/>
</dbReference>
<dbReference type="PANTHER" id="PTHR14957">
    <property type="entry name" value="UBIQUITIN-LIKE-CONJUGATING ENZYME ATG10"/>
    <property type="match status" value="1"/>
</dbReference>
<evidence type="ECO:0000256" key="3">
    <source>
        <dbReference type="ARBA" id="ARBA00022679"/>
    </source>
</evidence>
<gene>
    <name evidence="8" type="ORF">WOLCODRAFT_137241</name>
</gene>
<keyword evidence="4" id="KW-0833">Ubl conjugation pathway</keyword>
<proteinExistence type="inferred from homology"/>
<evidence type="ECO:0000256" key="1">
    <source>
        <dbReference type="ARBA" id="ARBA00005696"/>
    </source>
</evidence>
<evidence type="ECO:0000313" key="8">
    <source>
        <dbReference type="EMBL" id="PCH41188.1"/>
    </source>
</evidence>
<dbReference type="GO" id="GO:0000422">
    <property type="term" value="P:autophagy of mitochondrion"/>
    <property type="evidence" value="ECO:0007669"/>
    <property type="project" value="TreeGrafter"/>
</dbReference>
<evidence type="ECO:0000256" key="2">
    <source>
        <dbReference type="ARBA" id="ARBA00021099"/>
    </source>
</evidence>
<dbReference type="GO" id="GO:0015031">
    <property type="term" value="P:protein transport"/>
    <property type="evidence" value="ECO:0007669"/>
    <property type="project" value="UniProtKB-KW"/>
</dbReference>
<dbReference type="OMA" id="CRTEDFM"/>
<name>A0A2H3JTN1_WOLCO</name>
<keyword evidence="5" id="KW-0653">Protein transport</keyword>
<dbReference type="EMBL" id="KB468113">
    <property type="protein sequence ID" value="PCH41188.1"/>
    <property type="molecule type" value="Genomic_DNA"/>
</dbReference>
<dbReference type="STRING" id="742152.A0A2H3JTN1"/>
<dbReference type="PANTHER" id="PTHR14957:SF1">
    <property type="entry name" value="UBIQUITIN-LIKE-CONJUGATING ENZYME ATG10"/>
    <property type="match status" value="1"/>
</dbReference>
<evidence type="ECO:0000313" key="9">
    <source>
        <dbReference type="Proteomes" id="UP000218811"/>
    </source>
</evidence>
<dbReference type="Gene3D" id="3.30.1460.50">
    <property type="match status" value="1"/>
</dbReference>
<keyword evidence="6" id="KW-0072">Autophagy</keyword>